<organism evidence="2 3">
    <name type="scientific">Aureobasidium subglaciale (strain EXF-2481)</name>
    <name type="common">Aureobasidium pullulans var. subglaciale</name>
    <dbReference type="NCBI Taxonomy" id="1043005"/>
    <lineage>
        <taxon>Eukaryota</taxon>
        <taxon>Fungi</taxon>
        <taxon>Dikarya</taxon>
        <taxon>Ascomycota</taxon>
        <taxon>Pezizomycotina</taxon>
        <taxon>Dothideomycetes</taxon>
        <taxon>Dothideomycetidae</taxon>
        <taxon>Dothideales</taxon>
        <taxon>Saccotheciaceae</taxon>
        <taxon>Aureobasidium</taxon>
    </lineage>
</organism>
<proteinExistence type="predicted"/>
<feature type="domain" description="BTB" evidence="1">
    <location>
        <begin position="18"/>
        <end position="61"/>
    </location>
</feature>
<dbReference type="SUPFAM" id="SSF54695">
    <property type="entry name" value="POZ domain"/>
    <property type="match status" value="1"/>
</dbReference>
<keyword evidence="3" id="KW-1185">Reference proteome</keyword>
<dbReference type="InterPro" id="IPR011333">
    <property type="entry name" value="SKP1/BTB/POZ_sf"/>
</dbReference>
<dbReference type="EMBL" id="KL584750">
    <property type="protein sequence ID" value="KEQ99902.1"/>
    <property type="molecule type" value="Genomic_DNA"/>
</dbReference>
<dbReference type="GeneID" id="25363065"/>
<dbReference type="Gene3D" id="3.30.710.10">
    <property type="entry name" value="Potassium Channel Kv1.1, Chain A"/>
    <property type="match status" value="1"/>
</dbReference>
<dbReference type="CDD" id="cd18186">
    <property type="entry name" value="BTB_POZ_ZBTB_KLHL-like"/>
    <property type="match status" value="1"/>
</dbReference>
<dbReference type="OrthoDB" id="6359816at2759"/>
<sequence>MTSEACPEQKFASVIAGLHKNGAYSDLKIVCGSTTYNVHKAIVCPQSDFFRVACRPDTFREGRTGIINIPATVGRDKTHYEKPIAAEEFDWDLDVETRIAIKLMIHYFYHHDYLQEETAESQPPDGYRLTPENFGQGILAEHARMYAMGEKYGIPGLKVLAAAKYKALGVRTLAGLAAAIMITFKGTVSTDKVLRTMVSYHIDILRYTHRNVPELRRTISEIPELAFELYQRALERERACEPVRVTKSHPFGRRTHSYNDQL</sequence>
<evidence type="ECO:0000313" key="3">
    <source>
        <dbReference type="Proteomes" id="UP000030641"/>
    </source>
</evidence>
<evidence type="ECO:0000313" key="2">
    <source>
        <dbReference type="EMBL" id="KEQ99902.1"/>
    </source>
</evidence>
<protein>
    <recommendedName>
        <fullName evidence="1">BTB domain-containing protein</fullName>
    </recommendedName>
</protein>
<reference evidence="2 3" key="1">
    <citation type="journal article" date="2014" name="BMC Genomics">
        <title>Genome sequencing of four Aureobasidium pullulans varieties: biotechnological potential, stress tolerance, and description of new species.</title>
        <authorList>
            <person name="Gostin Ar C."/>
            <person name="Ohm R.A."/>
            <person name="Kogej T."/>
            <person name="Sonjak S."/>
            <person name="Turk M."/>
            <person name="Zajc J."/>
            <person name="Zalar P."/>
            <person name="Grube M."/>
            <person name="Sun H."/>
            <person name="Han J."/>
            <person name="Sharma A."/>
            <person name="Chiniquy J."/>
            <person name="Ngan C.Y."/>
            <person name="Lipzen A."/>
            <person name="Barry K."/>
            <person name="Grigoriev I.V."/>
            <person name="Gunde-Cimerman N."/>
        </authorList>
    </citation>
    <scope>NUCLEOTIDE SEQUENCE [LARGE SCALE GENOMIC DNA]</scope>
    <source>
        <strain evidence="2 3">EXF-2481</strain>
    </source>
</reference>
<evidence type="ECO:0000259" key="1">
    <source>
        <dbReference type="Pfam" id="PF00651"/>
    </source>
</evidence>
<dbReference type="PANTHER" id="PTHR47843">
    <property type="entry name" value="BTB DOMAIN-CONTAINING PROTEIN-RELATED"/>
    <property type="match status" value="1"/>
</dbReference>
<dbReference type="AlphaFoldDB" id="A0A074Z0J9"/>
<dbReference type="RefSeq" id="XP_013348061.1">
    <property type="nucleotide sequence ID" value="XM_013492607.1"/>
</dbReference>
<accession>A0A074Z0J9</accession>
<dbReference type="PANTHER" id="PTHR47843:SF5">
    <property type="entry name" value="BTB_POZ DOMAIN PROTEIN"/>
    <property type="match status" value="1"/>
</dbReference>
<gene>
    <name evidence="2" type="ORF">AUEXF2481DRAFT_25775</name>
</gene>
<dbReference type="InParanoid" id="A0A074Z0J9"/>
<name>A0A074Z0J9_AURSE</name>
<dbReference type="InterPro" id="IPR000210">
    <property type="entry name" value="BTB/POZ_dom"/>
</dbReference>
<dbReference type="OMA" id="QCRITHA"/>
<dbReference type="HOGENOM" id="CLU_057752_5_2_1"/>
<dbReference type="Proteomes" id="UP000030641">
    <property type="component" value="Unassembled WGS sequence"/>
</dbReference>
<dbReference type="Pfam" id="PF00651">
    <property type="entry name" value="BTB"/>
    <property type="match status" value="1"/>
</dbReference>
<dbReference type="STRING" id="1043005.A0A074Z0J9"/>